<evidence type="ECO:0000256" key="2">
    <source>
        <dbReference type="ARBA" id="ARBA00022490"/>
    </source>
</evidence>
<dbReference type="EMBL" id="VJMI01021205">
    <property type="protein sequence ID" value="KAF0702282.1"/>
    <property type="molecule type" value="Genomic_DNA"/>
</dbReference>
<dbReference type="Pfam" id="PF10237">
    <property type="entry name" value="N6-adenineMlase"/>
    <property type="match status" value="1"/>
</dbReference>
<organism evidence="5 6">
    <name type="scientific">Aphanomyces astaci</name>
    <name type="common">Crayfish plague agent</name>
    <dbReference type="NCBI Taxonomy" id="112090"/>
    <lineage>
        <taxon>Eukaryota</taxon>
        <taxon>Sar</taxon>
        <taxon>Stramenopiles</taxon>
        <taxon>Oomycota</taxon>
        <taxon>Saprolegniomycetes</taxon>
        <taxon>Saprolegniales</taxon>
        <taxon>Verrucalvaceae</taxon>
        <taxon>Aphanomyces</taxon>
    </lineage>
</organism>
<evidence type="ECO:0000256" key="4">
    <source>
        <dbReference type="ARBA" id="ARBA00022679"/>
    </source>
</evidence>
<evidence type="ECO:0000313" key="5">
    <source>
        <dbReference type="EMBL" id="KAF0702282.1"/>
    </source>
</evidence>
<dbReference type="PANTHER" id="PTHR13200">
    <property type="entry name" value="EEF1A LYSINE METHYLTRANSFERASE 1"/>
    <property type="match status" value="1"/>
</dbReference>
<dbReference type="GO" id="GO:0016279">
    <property type="term" value="F:protein-lysine N-methyltransferase activity"/>
    <property type="evidence" value="ECO:0007669"/>
    <property type="project" value="InterPro"/>
</dbReference>
<dbReference type="GO" id="GO:0005737">
    <property type="term" value="C:cytoplasm"/>
    <property type="evidence" value="ECO:0007669"/>
    <property type="project" value="UniProtKB-SubCell"/>
</dbReference>
<reference evidence="5 6" key="1">
    <citation type="submission" date="2019-06" db="EMBL/GenBank/DDBJ databases">
        <title>Genomics analysis of Aphanomyces spp. identifies a new class of oomycete effector associated with host adaptation.</title>
        <authorList>
            <person name="Gaulin E."/>
        </authorList>
    </citation>
    <scope>NUCLEOTIDE SEQUENCE [LARGE SCALE GENOMIC DNA]</scope>
    <source>
        <strain evidence="5 6">E</strain>
    </source>
</reference>
<name>A0A6A4Z4Z1_APHAT</name>
<keyword evidence="4" id="KW-0808">Transferase</keyword>
<dbReference type="PANTHER" id="PTHR13200:SF0">
    <property type="entry name" value="EEF1A LYSINE METHYLTRANSFERASE 1"/>
    <property type="match status" value="1"/>
</dbReference>
<dbReference type="InterPro" id="IPR019369">
    <property type="entry name" value="Efm5/EEF1AKMT1"/>
</dbReference>
<accession>A0A6A4Z4Z1</accession>
<comment type="caution">
    <text evidence="5">The sequence shown here is derived from an EMBL/GenBank/DDBJ whole genome shotgun (WGS) entry which is preliminary data.</text>
</comment>
<sequence>MDALLASELSAETLAALQAHLAATQIADESADDEVSEDFRLSQLYEAYASSFLDWYDDVTGEALAREALEMSKGGPIAFLSTPAAYKALKKLEPERKNVYIFEYDHRFGQKYGDEFVFYDYNAPLDVDAKFHNFFDYVLVEPPYLTEQCMKGFGETMKLISREVVPTDHGKKQMDSIIVKYIHVICAAGALKEAMADELGLTPSGFVPTFESKLSNRLTTYVNYSSERFGKYEA</sequence>
<keyword evidence="2" id="KW-0963">Cytoplasm</keyword>
<dbReference type="InterPro" id="IPR041370">
    <property type="entry name" value="Mlase_EEF1AKMT1/ZCCHC4"/>
</dbReference>
<evidence type="ECO:0000313" key="6">
    <source>
        <dbReference type="Proteomes" id="UP000469452"/>
    </source>
</evidence>
<dbReference type="GO" id="GO:0032259">
    <property type="term" value="P:methylation"/>
    <property type="evidence" value="ECO:0007669"/>
    <property type="project" value="UniProtKB-KW"/>
</dbReference>
<evidence type="ECO:0000256" key="1">
    <source>
        <dbReference type="ARBA" id="ARBA00004496"/>
    </source>
</evidence>
<dbReference type="VEuPathDB" id="FungiDB:H257_17972"/>
<keyword evidence="3" id="KW-0489">Methyltransferase</keyword>
<gene>
    <name evidence="5" type="ORF">AaE_016025</name>
</gene>
<dbReference type="AlphaFoldDB" id="A0A6A4Z4Z1"/>
<dbReference type="Proteomes" id="UP000469452">
    <property type="component" value="Unassembled WGS sequence"/>
</dbReference>
<evidence type="ECO:0008006" key="7">
    <source>
        <dbReference type="Google" id="ProtNLM"/>
    </source>
</evidence>
<comment type="subcellular location">
    <subcellularLocation>
        <location evidence="1">Cytoplasm</location>
    </subcellularLocation>
</comment>
<protein>
    <recommendedName>
        <fullName evidence="7">Protein-lysine N-methyltransferase</fullName>
    </recommendedName>
</protein>
<evidence type="ECO:0000256" key="3">
    <source>
        <dbReference type="ARBA" id="ARBA00022603"/>
    </source>
</evidence>
<proteinExistence type="predicted"/>